<dbReference type="RefSeq" id="WP_337092689.1">
    <property type="nucleotide sequence ID" value="NZ_JAPYKO010000004.1"/>
</dbReference>
<evidence type="ECO:0000313" key="3">
    <source>
        <dbReference type="Proteomes" id="UP001366503"/>
    </source>
</evidence>
<feature type="region of interest" description="Disordered" evidence="1">
    <location>
        <begin position="1"/>
        <end position="24"/>
    </location>
</feature>
<proteinExistence type="predicted"/>
<gene>
    <name evidence="2" type="ORF">O7A05_09250</name>
</gene>
<evidence type="ECO:0000313" key="2">
    <source>
        <dbReference type="EMBL" id="MEI9402349.1"/>
    </source>
</evidence>
<dbReference type="EMBL" id="JAPYKO010000004">
    <property type="protein sequence ID" value="MEI9402349.1"/>
    <property type="molecule type" value="Genomic_DNA"/>
</dbReference>
<comment type="caution">
    <text evidence="2">The sequence shown here is derived from an EMBL/GenBank/DDBJ whole genome shotgun (WGS) entry which is preliminary data.</text>
</comment>
<sequence length="160" mass="17155">MLVSTGGVYRSQGGKKVGPLRPYREGEDGPARDILGRLAWFVAEGIGAFDKFGQWLSGGLEDANHLVAEWEGPAAIDGHIERGAADYDLTIGTLIPLGTLLAEVRVAGTEVRVDEAWIEVPGLMLTLTGQQIGTLGVYHAGRWRTYRAIIEAAALAEVRA</sequence>
<evidence type="ECO:0000256" key="1">
    <source>
        <dbReference type="SAM" id="MobiDB-lite"/>
    </source>
</evidence>
<organism evidence="2 3">
    <name type="scientific">Mesorhizobium argentiipisi</name>
    <dbReference type="NCBI Taxonomy" id="3015175"/>
    <lineage>
        <taxon>Bacteria</taxon>
        <taxon>Pseudomonadati</taxon>
        <taxon>Pseudomonadota</taxon>
        <taxon>Alphaproteobacteria</taxon>
        <taxon>Hyphomicrobiales</taxon>
        <taxon>Phyllobacteriaceae</taxon>
        <taxon>Mesorhizobium</taxon>
    </lineage>
</organism>
<dbReference type="Proteomes" id="UP001366503">
    <property type="component" value="Unassembled WGS sequence"/>
</dbReference>
<keyword evidence="3" id="KW-1185">Reference proteome</keyword>
<reference evidence="2 3" key="1">
    <citation type="submission" date="2022-12" db="EMBL/GenBank/DDBJ databases">
        <authorList>
            <person name="Muema E."/>
        </authorList>
    </citation>
    <scope>NUCLEOTIDE SEQUENCE [LARGE SCALE GENOMIC DNA]</scope>
    <source>
        <strain evidence="3">1330</strain>
    </source>
</reference>
<name>A0ABU8KC25_9HYPH</name>
<accession>A0ABU8KC25</accession>
<protein>
    <submittedName>
        <fullName evidence="2">Uncharacterized protein</fullName>
    </submittedName>
</protein>